<dbReference type="GO" id="GO:0032259">
    <property type="term" value="P:methylation"/>
    <property type="evidence" value="ECO:0007669"/>
    <property type="project" value="UniProtKB-KW"/>
</dbReference>
<dbReference type="GO" id="GO:1904047">
    <property type="term" value="F:S-adenosyl-L-methionine binding"/>
    <property type="evidence" value="ECO:0007669"/>
    <property type="project" value="TreeGrafter"/>
</dbReference>
<keyword evidence="4 8" id="KW-0808">Transferase</keyword>
<gene>
    <name evidence="9" type="ORF">UT64_C0035G0005</name>
</gene>
<proteinExistence type="inferred from homology"/>
<evidence type="ECO:0000256" key="2">
    <source>
        <dbReference type="ARBA" id="ARBA00011900"/>
    </source>
</evidence>
<reference evidence="9 10" key="1">
    <citation type="journal article" date="2015" name="Nature">
        <title>rRNA introns, odd ribosomes, and small enigmatic genomes across a large radiation of phyla.</title>
        <authorList>
            <person name="Brown C.T."/>
            <person name="Hug L.A."/>
            <person name="Thomas B.C."/>
            <person name="Sharon I."/>
            <person name="Castelle C.J."/>
            <person name="Singh A."/>
            <person name="Wilkins M.J."/>
            <person name="Williams K.H."/>
            <person name="Banfield J.F."/>
        </authorList>
    </citation>
    <scope>NUCLEOTIDE SEQUENCE [LARGE SCALE GENOMIC DNA]</scope>
</reference>
<comment type="catalytic activity">
    <reaction evidence="6 8">
        <text>a 2'-deoxyadenosine in DNA + S-adenosyl-L-methionine = an N(6)-methyl-2'-deoxyadenosine in DNA + S-adenosyl-L-homocysteine + H(+)</text>
        <dbReference type="Rhea" id="RHEA:15197"/>
        <dbReference type="Rhea" id="RHEA-COMP:12418"/>
        <dbReference type="Rhea" id="RHEA-COMP:12419"/>
        <dbReference type="ChEBI" id="CHEBI:15378"/>
        <dbReference type="ChEBI" id="CHEBI:57856"/>
        <dbReference type="ChEBI" id="CHEBI:59789"/>
        <dbReference type="ChEBI" id="CHEBI:90615"/>
        <dbReference type="ChEBI" id="CHEBI:90616"/>
        <dbReference type="EC" id="2.1.1.72"/>
    </reaction>
</comment>
<evidence type="ECO:0000256" key="5">
    <source>
        <dbReference type="ARBA" id="ARBA00022691"/>
    </source>
</evidence>
<sequence>MQNTIEIEKIAPMLDVHPIHLKMFLLRNSSISSEADFIHAFKNYKQENPKPFVKWVGGKRQLLKQFRDLNLYPPEGFNPKTATYFEPFVGGGAMFFDLLPKKAVLSDMNLELVTTYNIIKSNVSGLIKKLKEHQSNNSKNYFIEIRAQILQGMSDTDVAARFIYLNRTCFNGLYRVNKSGQFNVPFGENKNPLICDEVNLRKISSSLVNTKIIHQDYKKILEKAKKGDFIYFDPPYYPVNLTSNFTNYTKEGFLENEQEELRNTFVELSKRGCFVMLSNSDTPFINTLYSNLGKKIKIHKVLATRAINSKSEGRGRINEVVVINY</sequence>
<comment type="similarity">
    <text evidence="1 8">Belongs to the N(4)/N(6)-methyltransferase family.</text>
</comment>
<dbReference type="InterPro" id="IPR029063">
    <property type="entry name" value="SAM-dependent_MTases_sf"/>
</dbReference>
<dbReference type="PANTHER" id="PTHR30481">
    <property type="entry name" value="DNA ADENINE METHYLASE"/>
    <property type="match status" value="1"/>
</dbReference>
<keyword evidence="5 8" id="KW-0949">S-adenosyl-L-methionine</keyword>
<evidence type="ECO:0000256" key="7">
    <source>
        <dbReference type="PIRSR" id="PIRSR000398-1"/>
    </source>
</evidence>
<dbReference type="Proteomes" id="UP000034137">
    <property type="component" value="Unassembled WGS sequence"/>
</dbReference>
<dbReference type="Gene3D" id="3.40.50.150">
    <property type="entry name" value="Vaccinia Virus protein VP39"/>
    <property type="match status" value="1"/>
</dbReference>
<dbReference type="Pfam" id="PF02086">
    <property type="entry name" value="MethyltransfD12"/>
    <property type="match status" value="1"/>
</dbReference>
<evidence type="ECO:0000256" key="6">
    <source>
        <dbReference type="ARBA" id="ARBA00047942"/>
    </source>
</evidence>
<dbReference type="InterPro" id="IPR002052">
    <property type="entry name" value="DNA_methylase_N6_adenine_CS"/>
</dbReference>
<dbReference type="PRINTS" id="PR00505">
    <property type="entry name" value="D12N6MTFRASE"/>
</dbReference>
<evidence type="ECO:0000256" key="8">
    <source>
        <dbReference type="RuleBase" id="RU361257"/>
    </source>
</evidence>
<dbReference type="GO" id="GO:0009307">
    <property type="term" value="P:DNA restriction-modification system"/>
    <property type="evidence" value="ECO:0007669"/>
    <property type="project" value="InterPro"/>
</dbReference>
<accession>A0A0G0Q4U1</accession>
<evidence type="ECO:0000313" key="9">
    <source>
        <dbReference type="EMBL" id="KKR32396.1"/>
    </source>
</evidence>
<dbReference type="NCBIfam" id="TIGR00571">
    <property type="entry name" value="dam"/>
    <property type="match status" value="1"/>
</dbReference>
<dbReference type="EC" id="2.1.1.72" evidence="2 8"/>
<dbReference type="GO" id="GO:0006298">
    <property type="term" value="P:mismatch repair"/>
    <property type="evidence" value="ECO:0007669"/>
    <property type="project" value="TreeGrafter"/>
</dbReference>
<dbReference type="PIRSF" id="PIRSF000398">
    <property type="entry name" value="M_m6A_EcoRV"/>
    <property type="match status" value="1"/>
</dbReference>
<dbReference type="PATRIC" id="fig|1618642.3.peg.672"/>
<dbReference type="PROSITE" id="PS00092">
    <property type="entry name" value="N6_MTASE"/>
    <property type="match status" value="1"/>
</dbReference>
<comment type="caution">
    <text evidence="9">The sequence shown here is derived from an EMBL/GenBank/DDBJ whole genome shotgun (WGS) entry which is preliminary data.</text>
</comment>
<dbReference type="EMBL" id="LBXO01000035">
    <property type="protein sequence ID" value="KKR32396.1"/>
    <property type="molecule type" value="Genomic_DNA"/>
</dbReference>
<dbReference type="PANTHER" id="PTHR30481:SF3">
    <property type="entry name" value="DNA ADENINE METHYLASE"/>
    <property type="match status" value="1"/>
</dbReference>
<evidence type="ECO:0000256" key="1">
    <source>
        <dbReference type="ARBA" id="ARBA00006594"/>
    </source>
</evidence>
<evidence type="ECO:0000256" key="3">
    <source>
        <dbReference type="ARBA" id="ARBA00022603"/>
    </source>
</evidence>
<dbReference type="InterPro" id="IPR023095">
    <property type="entry name" value="Ade_MeTrfase_dom_2"/>
</dbReference>
<feature type="binding site" evidence="7">
    <location>
        <position position="59"/>
    </location>
    <ligand>
        <name>S-adenosyl-L-methionine</name>
        <dbReference type="ChEBI" id="CHEBI:59789"/>
    </ligand>
</feature>
<protein>
    <recommendedName>
        <fullName evidence="2 8">Site-specific DNA-methyltransferase (adenine-specific)</fullName>
        <ecNumber evidence="2 8">2.1.1.72</ecNumber>
    </recommendedName>
</protein>
<dbReference type="InterPro" id="IPR012263">
    <property type="entry name" value="M_m6A_EcoRV"/>
</dbReference>
<name>A0A0G0Q4U1_9BACT</name>
<feature type="binding site" evidence="7">
    <location>
        <position position="55"/>
    </location>
    <ligand>
        <name>S-adenosyl-L-methionine</name>
        <dbReference type="ChEBI" id="CHEBI:59789"/>
    </ligand>
</feature>
<dbReference type="AlphaFoldDB" id="A0A0G0Q4U1"/>
<dbReference type="GO" id="GO:0043565">
    <property type="term" value="F:sequence-specific DNA binding"/>
    <property type="evidence" value="ECO:0007669"/>
    <property type="project" value="TreeGrafter"/>
</dbReference>
<keyword evidence="3 8" id="KW-0489">Methyltransferase</keyword>
<evidence type="ECO:0000256" key="4">
    <source>
        <dbReference type="ARBA" id="ARBA00022679"/>
    </source>
</evidence>
<evidence type="ECO:0000313" key="10">
    <source>
        <dbReference type="Proteomes" id="UP000034137"/>
    </source>
</evidence>
<feature type="binding site" evidence="7">
    <location>
        <position position="233"/>
    </location>
    <ligand>
        <name>S-adenosyl-L-methionine</name>
        <dbReference type="ChEBI" id="CHEBI:59789"/>
    </ligand>
</feature>
<dbReference type="GO" id="GO:0009007">
    <property type="term" value="F:site-specific DNA-methyltransferase (adenine-specific) activity"/>
    <property type="evidence" value="ECO:0007669"/>
    <property type="project" value="UniProtKB-UniRule"/>
</dbReference>
<dbReference type="SUPFAM" id="SSF53335">
    <property type="entry name" value="S-adenosyl-L-methionine-dependent methyltransferases"/>
    <property type="match status" value="1"/>
</dbReference>
<organism evidence="9 10">
    <name type="scientific">Candidatus Falkowbacteria bacterium GW2011_GWF2_39_8</name>
    <dbReference type="NCBI Taxonomy" id="1618642"/>
    <lineage>
        <taxon>Bacteria</taxon>
        <taxon>Candidatus Falkowiibacteriota</taxon>
    </lineage>
</organism>
<dbReference type="Gene3D" id="1.10.1020.10">
    <property type="entry name" value="Adenine-specific Methyltransferase, Domain 2"/>
    <property type="match status" value="1"/>
</dbReference>
<feature type="binding site" evidence="7">
    <location>
        <position position="107"/>
    </location>
    <ligand>
        <name>S-adenosyl-L-methionine</name>
        <dbReference type="ChEBI" id="CHEBI:59789"/>
    </ligand>
</feature>
<dbReference type="InterPro" id="IPR012327">
    <property type="entry name" value="MeTrfase_D12"/>
</dbReference>